<accession>A0AAV7SEK5</accession>
<sequence>MFRHSPFGAMYSGSDFILIDTPDTRDCGLRPMEEEEYSPYFEGGRDSSPGSWPWLVSIQAPTRDEFYHLCGGSLLNKDWVLTAAHCFKGEEQFMYHWRLVLGANHLSTLGTEVEVRGPAKIVIHENYDKTTETNDIALVRLKISVAFSSYIQPACIPKRHMDVLAMTHCIVSGWGVMKSNVHNKADAMEEALVDFIPYEICNGATWYDGVLARHQLCAGNEKGQIPICQGDGGGPLMCLDSESRIFFVIGVTSWGKGCTKPWKPGVYSSTQFFKDWIVNTITRENKIAATTTEMLADTLSPAIHRSTYTRPLANKVDEEHVPCLYVTRTSINQKTLLVVLCKRQLNPFLTWR</sequence>
<dbReference type="GO" id="GO:0007340">
    <property type="term" value="P:acrosome reaction"/>
    <property type="evidence" value="ECO:0007669"/>
    <property type="project" value="TreeGrafter"/>
</dbReference>
<evidence type="ECO:0000259" key="5">
    <source>
        <dbReference type="PROSITE" id="PS50240"/>
    </source>
</evidence>
<dbReference type="PROSITE" id="PS50240">
    <property type="entry name" value="TRYPSIN_DOM"/>
    <property type="match status" value="1"/>
</dbReference>
<dbReference type="GO" id="GO:0004252">
    <property type="term" value="F:serine-type endopeptidase activity"/>
    <property type="evidence" value="ECO:0007669"/>
    <property type="project" value="InterPro"/>
</dbReference>
<keyword evidence="3" id="KW-0720">Serine protease</keyword>
<gene>
    <name evidence="6" type="ORF">NDU88_002911</name>
</gene>
<keyword evidence="4" id="KW-1015">Disulfide bond</keyword>
<protein>
    <recommendedName>
        <fullName evidence="5">Peptidase S1 domain-containing protein</fullName>
    </recommendedName>
</protein>
<evidence type="ECO:0000313" key="7">
    <source>
        <dbReference type="Proteomes" id="UP001066276"/>
    </source>
</evidence>
<dbReference type="CDD" id="cd00190">
    <property type="entry name" value="Tryp_SPc"/>
    <property type="match status" value="1"/>
</dbReference>
<dbReference type="InterPro" id="IPR043504">
    <property type="entry name" value="Peptidase_S1_PA_chymotrypsin"/>
</dbReference>
<dbReference type="PRINTS" id="PR00722">
    <property type="entry name" value="CHYMOTRYPSIN"/>
</dbReference>
<dbReference type="Pfam" id="PF00089">
    <property type="entry name" value="Trypsin"/>
    <property type="match status" value="1"/>
</dbReference>
<dbReference type="SUPFAM" id="SSF50494">
    <property type="entry name" value="Trypsin-like serine proteases"/>
    <property type="match status" value="1"/>
</dbReference>
<organism evidence="6 7">
    <name type="scientific">Pleurodeles waltl</name>
    <name type="common">Iberian ribbed newt</name>
    <dbReference type="NCBI Taxonomy" id="8319"/>
    <lineage>
        <taxon>Eukaryota</taxon>
        <taxon>Metazoa</taxon>
        <taxon>Chordata</taxon>
        <taxon>Craniata</taxon>
        <taxon>Vertebrata</taxon>
        <taxon>Euteleostomi</taxon>
        <taxon>Amphibia</taxon>
        <taxon>Batrachia</taxon>
        <taxon>Caudata</taxon>
        <taxon>Salamandroidea</taxon>
        <taxon>Salamandridae</taxon>
        <taxon>Pleurodelinae</taxon>
        <taxon>Pleurodeles</taxon>
    </lineage>
</organism>
<evidence type="ECO:0000256" key="4">
    <source>
        <dbReference type="ARBA" id="ARBA00023157"/>
    </source>
</evidence>
<dbReference type="SMART" id="SM00020">
    <property type="entry name" value="Tryp_SPc"/>
    <property type="match status" value="1"/>
</dbReference>
<dbReference type="PANTHER" id="PTHR24252">
    <property type="entry name" value="ACROSIN-RELATED"/>
    <property type="match status" value="1"/>
</dbReference>
<dbReference type="InterPro" id="IPR001314">
    <property type="entry name" value="Peptidase_S1A"/>
</dbReference>
<dbReference type="Gene3D" id="2.40.10.10">
    <property type="entry name" value="Trypsin-like serine proteases"/>
    <property type="match status" value="2"/>
</dbReference>
<dbReference type="FunFam" id="2.40.10.10:FF:000003">
    <property type="entry name" value="Transmembrane serine protease 3"/>
    <property type="match status" value="1"/>
</dbReference>
<evidence type="ECO:0000256" key="1">
    <source>
        <dbReference type="ARBA" id="ARBA00022670"/>
    </source>
</evidence>
<feature type="domain" description="Peptidase S1" evidence="5">
    <location>
        <begin position="41"/>
        <end position="282"/>
    </location>
</feature>
<dbReference type="AlphaFoldDB" id="A0AAV7SEK5"/>
<dbReference type="Proteomes" id="UP001066276">
    <property type="component" value="Chromosome 4_2"/>
</dbReference>
<reference evidence="6" key="1">
    <citation type="journal article" date="2022" name="bioRxiv">
        <title>Sequencing and chromosome-scale assembly of the giantPleurodeles waltlgenome.</title>
        <authorList>
            <person name="Brown T."/>
            <person name="Elewa A."/>
            <person name="Iarovenko S."/>
            <person name="Subramanian E."/>
            <person name="Araus A.J."/>
            <person name="Petzold A."/>
            <person name="Susuki M."/>
            <person name="Suzuki K.-i.T."/>
            <person name="Hayashi T."/>
            <person name="Toyoda A."/>
            <person name="Oliveira C."/>
            <person name="Osipova E."/>
            <person name="Leigh N.D."/>
            <person name="Simon A."/>
            <person name="Yun M.H."/>
        </authorList>
    </citation>
    <scope>NUCLEOTIDE SEQUENCE</scope>
    <source>
        <strain evidence="6">20211129_DDA</strain>
        <tissue evidence="6">Liver</tissue>
    </source>
</reference>
<keyword evidence="7" id="KW-1185">Reference proteome</keyword>
<dbReference type="PANTHER" id="PTHR24252:SF8">
    <property type="entry name" value="ACROSIN"/>
    <property type="match status" value="1"/>
</dbReference>
<keyword evidence="1" id="KW-0645">Protease</keyword>
<keyword evidence="2" id="KW-0378">Hydrolase</keyword>
<dbReference type="InterPro" id="IPR009003">
    <property type="entry name" value="Peptidase_S1_PA"/>
</dbReference>
<evidence type="ECO:0000256" key="2">
    <source>
        <dbReference type="ARBA" id="ARBA00022801"/>
    </source>
</evidence>
<proteinExistence type="predicted"/>
<evidence type="ECO:0000256" key="3">
    <source>
        <dbReference type="ARBA" id="ARBA00022825"/>
    </source>
</evidence>
<dbReference type="EMBL" id="JANPWB010000008">
    <property type="protein sequence ID" value="KAJ1162443.1"/>
    <property type="molecule type" value="Genomic_DNA"/>
</dbReference>
<dbReference type="InterPro" id="IPR018114">
    <property type="entry name" value="TRYPSIN_HIS"/>
</dbReference>
<name>A0AAV7SEK5_PLEWA</name>
<evidence type="ECO:0000313" key="6">
    <source>
        <dbReference type="EMBL" id="KAJ1162443.1"/>
    </source>
</evidence>
<dbReference type="GO" id="GO:0006508">
    <property type="term" value="P:proteolysis"/>
    <property type="evidence" value="ECO:0007669"/>
    <property type="project" value="UniProtKB-KW"/>
</dbReference>
<dbReference type="PROSITE" id="PS00134">
    <property type="entry name" value="TRYPSIN_HIS"/>
    <property type="match status" value="1"/>
</dbReference>
<comment type="caution">
    <text evidence="6">The sequence shown here is derived from an EMBL/GenBank/DDBJ whole genome shotgun (WGS) entry which is preliminary data.</text>
</comment>
<dbReference type="InterPro" id="IPR001254">
    <property type="entry name" value="Trypsin_dom"/>
</dbReference>